<keyword evidence="3" id="KW-1185">Reference proteome</keyword>
<protein>
    <submittedName>
        <fullName evidence="2">Uncharacterized protein</fullName>
    </submittedName>
</protein>
<accession>A0A2P5FSN3</accession>
<feature type="region of interest" description="Disordered" evidence="1">
    <location>
        <begin position="1"/>
        <end position="33"/>
    </location>
</feature>
<dbReference type="Proteomes" id="UP000237000">
    <property type="component" value="Unassembled WGS sequence"/>
</dbReference>
<evidence type="ECO:0000313" key="3">
    <source>
        <dbReference type="Proteomes" id="UP000237000"/>
    </source>
</evidence>
<sequence length="60" mass="6454">SNSSSSSSSSSPPTPPFSLIKSPNSPTPTNPRPTLLWISLSQIDLCSRFESPSLDLTSRY</sequence>
<comment type="caution">
    <text evidence="2">The sequence shown here is derived from an EMBL/GenBank/DDBJ whole genome shotgun (WGS) entry which is preliminary data.</text>
</comment>
<dbReference type="EMBL" id="JXTC01000011">
    <property type="protein sequence ID" value="POO00790.1"/>
    <property type="molecule type" value="Genomic_DNA"/>
</dbReference>
<name>A0A2P5FSN3_TREOI</name>
<feature type="non-terminal residue" evidence="2">
    <location>
        <position position="1"/>
    </location>
</feature>
<feature type="compositionally biased region" description="Low complexity" evidence="1">
    <location>
        <begin position="1"/>
        <end position="11"/>
    </location>
</feature>
<organism evidence="2 3">
    <name type="scientific">Trema orientale</name>
    <name type="common">Charcoal tree</name>
    <name type="synonym">Celtis orientalis</name>
    <dbReference type="NCBI Taxonomy" id="63057"/>
    <lineage>
        <taxon>Eukaryota</taxon>
        <taxon>Viridiplantae</taxon>
        <taxon>Streptophyta</taxon>
        <taxon>Embryophyta</taxon>
        <taxon>Tracheophyta</taxon>
        <taxon>Spermatophyta</taxon>
        <taxon>Magnoliopsida</taxon>
        <taxon>eudicotyledons</taxon>
        <taxon>Gunneridae</taxon>
        <taxon>Pentapetalae</taxon>
        <taxon>rosids</taxon>
        <taxon>fabids</taxon>
        <taxon>Rosales</taxon>
        <taxon>Cannabaceae</taxon>
        <taxon>Trema</taxon>
    </lineage>
</organism>
<dbReference type="InParanoid" id="A0A2P5FSN3"/>
<reference evidence="3" key="1">
    <citation type="submission" date="2016-06" db="EMBL/GenBank/DDBJ databases">
        <title>Parallel loss of symbiosis genes in relatives of nitrogen-fixing non-legume Parasponia.</title>
        <authorList>
            <person name="Van Velzen R."/>
            <person name="Holmer R."/>
            <person name="Bu F."/>
            <person name="Rutten L."/>
            <person name="Van Zeijl A."/>
            <person name="Liu W."/>
            <person name="Santuari L."/>
            <person name="Cao Q."/>
            <person name="Sharma T."/>
            <person name="Shen D."/>
            <person name="Roswanjaya Y."/>
            <person name="Wardhani T."/>
            <person name="Kalhor M.S."/>
            <person name="Jansen J."/>
            <person name="Van den Hoogen J."/>
            <person name="Gungor B."/>
            <person name="Hartog M."/>
            <person name="Hontelez J."/>
            <person name="Verver J."/>
            <person name="Yang W.-C."/>
            <person name="Schijlen E."/>
            <person name="Repin R."/>
            <person name="Schilthuizen M."/>
            <person name="Schranz E."/>
            <person name="Heidstra R."/>
            <person name="Miyata K."/>
            <person name="Fedorova E."/>
            <person name="Kohlen W."/>
            <person name="Bisseling T."/>
            <person name="Smit S."/>
            <person name="Geurts R."/>
        </authorList>
    </citation>
    <scope>NUCLEOTIDE SEQUENCE [LARGE SCALE GENOMIC DNA]</scope>
    <source>
        <strain evidence="3">cv. RG33-2</strain>
    </source>
</reference>
<evidence type="ECO:0000313" key="2">
    <source>
        <dbReference type="EMBL" id="POO00790.1"/>
    </source>
</evidence>
<evidence type="ECO:0000256" key="1">
    <source>
        <dbReference type="SAM" id="MobiDB-lite"/>
    </source>
</evidence>
<proteinExistence type="predicted"/>
<dbReference type="AlphaFoldDB" id="A0A2P5FSN3"/>
<gene>
    <name evidence="2" type="ORF">TorRG33x02_034210</name>
</gene>